<dbReference type="InterPro" id="IPR032675">
    <property type="entry name" value="LRR_dom_sf"/>
</dbReference>
<dbReference type="EMBL" id="CAJGYO010000006">
    <property type="protein sequence ID" value="CAD6239452.1"/>
    <property type="molecule type" value="Genomic_DNA"/>
</dbReference>
<dbReference type="Gene3D" id="3.80.10.10">
    <property type="entry name" value="Ribonuclease Inhibitor"/>
    <property type="match status" value="1"/>
</dbReference>
<keyword evidence="11" id="KW-1185">Reference proteome</keyword>
<organism evidence="10 11">
    <name type="scientific">Miscanthus lutarioriparius</name>
    <dbReference type="NCBI Taxonomy" id="422564"/>
    <lineage>
        <taxon>Eukaryota</taxon>
        <taxon>Viridiplantae</taxon>
        <taxon>Streptophyta</taxon>
        <taxon>Embryophyta</taxon>
        <taxon>Tracheophyta</taxon>
        <taxon>Spermatophyta</taxon>
        <taxon>Magnoliopsida</taxon>
        <taxon>Liliopsida</taxon>
        <taxon>Poales</taxon>
        <taxon>Poaceae</taxon>
        <taxon>PACMAD clade</taxon>
        <taxon>Panicoideae</taxon>
        <taxon>Andropogonodae</taxon>
        <taxon>Andropogoneae</taxon>
        <taxon>Saccharinae</taxon>
        <taxon>Miscanthus</taxon>
    </lineage>
</organism>
<name>A0A811P3E4_9POAL</name>
<comment type="subcellular location">
    <subcellularLocation>
        <location evidence="1">Membrane</location>
    </subcellularLocation>
</comment>
<protein>
    <recommendedName>
        <fullName evidence="9">Protein kinase domain-containing protein</fullName>
    </recommendedName>
</protein>
<evidence type="ECO:0000256" key="7">
    <source>
        <dbReference type="SAM" id="MobiDB-lite"/>
    </source>
</evidence>
<dbReference type="PROSITE" id="PS50011">
    <property type="entry name" value="PROTEIN_KINASE_DOM"/>
    <property type="match status" value="1"/>
</dbReference>
<evidence type="ECO:0000313" key="10">
    <source>
        <dbReference type="EMBL" id="CAD6239452.1"/>
    </source>
</evidence>
<feature type="domain" description="Protein kinase" evidence="9">
    <location>
        <begin position="271"/>
        <end position="599"/>
    </location>
</feature>
<dbReference type="PANTHER" id="PTHR48007:SF9">
    <property type="entry name" value="PROTEIN KINASE DOMAIN-CONTAINING PROTEIN"/>
    <property type="match status" value="1"/>
</dbReference>
<feature type="signal peptide" evidence="8">
    <location>
        <begin position="1"/>
        <end position="25"/>
    </location>
</feature>
<dbReference type="Pfam" id="PF00560">
    <property type="entry name" value="LRR_1"/>
    <property type="match status" value="3"/>
</dbReference>
<evidence type="ECO:0000256" key="2">
    <source>
        <dbReference type="ARBA" id="ARBA00022614"/>
    </source>
</evidence>
<gene>
    <name evidence="10" type="ORF">NCGR_LOCUS26401</name>
</gene>
<evidence type="ECO:0000256" key="8">
    <source>
        <dbReference type="SAM" id="SignalP"/>
    </source>
</evidence>
<dbReference type="AlphaFoldDB" id="A0A811P3E4"/>
<feature type="compositionally biased region" description="Basic residues" evidence="7">
    <location>
        <begin position="394"/>
        <end position="408"/>
    </location>
</feature>
<dbReference type="Pfam" id="PF00069">
    <property type="entry name" value="Pkinase"/>
    <property type="match status" value="1"/>
</dbReference>
<dbReference type="InterPro" id="IPR011009">
    <property type="entry name" value="Kinase-like_dom_sf"/>
</dbReference>
<feature type="region of interest" description="Disordered" evidence="7">
    <location>
        <begin position="606"/>
        <end position="639"/>
    </location>
</feature>
<evidence type="ECO:0000259" key="9">
    <source>
        <dbReference type="PROSITE" id="PS50011"/>
    </source>
</evidence>
<keyword evidence="2" id="KW-0433">Leucine-rich repeat</keyword>
<feature type="compositionally biased region" description="Basic and acidic residues" evidence="7">
    <location>
        <begin position="384"/>
        <end position="393"/>
    </location>
</feature>
<dbReference type="SUPFAM" id="SSF56112">
    <property type="entry name" value="Protein kinase-like (PK-like)"/>
    <property type="match status" value="1"/>
</dbReference>
<evidence type="ECO:0000256" key="5">
    <source>
        <dbReference type="ARBA" id="ARBA00022989"/>
    </source>
</evidence>
<sequence>MPPNGSTALLLLLLPPLLLHSFANAGSLDADVAALSDFRLVADPSGAALATWNLSANPAPCAGGAWRGVTCAGGRVTRLVLEGLGLSGDAALPALARLDGLRVLSLKGNGFSGEIPDLSPLAGLKLLFLAGNALSGPIPPSLGALYRLYRLDLSSNNLSGVVPPELSRLDRLLTLRLDSNRLSGGIDAIALPRLQELNISNNLMSGRIPAAMASFPAAAFGGNVGLCSAPLPLCKDEAQQPNASAAVNASAAGDCPPASAMVAASSPSGKPAGAEAAGGGGKGKMSRAAVVAIVVGGFRRGGAGGRAALLLLLAAPLRAAERPAPPAGGEDSVLLQPLRRRRCRRGGWCWWRDVRAREDGVSGGRELQQRRHEAVRAGGAAARVRGDAGEGRVRHGVQGRARRRHRGNRGPGRTPLEWAARLRIAAGAAHGLAYIHHSGRRGSGTPKLAHGNIKSTNILLDRFGMARLADCGLAQLTPAAAAARSAGYRAPEAPPPPRPWASHKGDVYALGVVLLELLTGRYPGSELPNGGVVVELPRWVQSVVREEWTSEVFDLELMKDKGIEEEMVAMLQLALSCAAAAPEQRPKIGYVVKMIDEVRACGVVDASASPSHESSVDESSGVSDSPAVSEGGGGGALSQ</sequence>
<feature type="region of interest" description="Disordered" evidence="7">
    <location>
        <begin position="258"/>
        <end position="283"/>
    </location>
</feature>
<keyword evidence="5" id="KW-1133">Transmembrane helix</keyword>
<dbReference type="InterPro" id="IPR046959">
    <property type="entry name" value="PRK1-6/SRF4-like"/>
</dbReference>
<keyword evidence="3" id="KW-0812">Transmembrane</keyword>
<dbReference type="Proteomes" id="UP000604825">
    <property type="component" value="Unassembled WGS sequence"/>
</dbReference>
<dbReference type="InterPro" id="IPR000719">
    <property type="entry name" value="Prot_kinase_dom"/>
</dbReference>
<dbReference type="FunFam" id="3.80.10.10:FF:000383">
    <property type="entry name" value="Leucine-rich repeat receptor protein kinase EMS1"/>
    <property type="match status" value="1"/>
</dbReference>
<dbReference type="InterPro" id="IPR001611">
    <property type="entry name" value="Leu-rich_rpt"/>
</dbReference>
<dbReference type="GO" id="GO:0016020">
    <property type="term" value="C:membrane"/>
    <property type="evidence" value="ECO:0007669"/>
    <property type="project" value="UniProtKB-SubCell"/>
</dbReference>
<dbReference type="InterPro" id="IPR013210">
    <property type="entry name" value="LRR_N_plant-typ"/>
</dbReference>
<feature type="compositionally biased region" description="Low complexity" evidence="7">
    <location>
        <begin position="258"/>
        <end position="275"/>
    </location>
</feature>
<evidence type="ECO:0000256" key="4">
    <source>
        <dbReference type="ARBA" id="ARBA00022737"/>
    </source>
</evidence>
<keyword evidence="6" id="KW-0472">Membrane</keyword>
<accession>A0A811P3E4</accession>
<keyword evidence="8" id="KW-0732">Signal</keyword>
<dbReference type="Gene3D" id="1.10.510.10">
    <property type="entry name" value="Transferase(Phosphotransferase) domain 1"/>
    <property type="match status" value="1"/>
</dbReference>
<reference evidence="10" key="1">
    <citation type="submission" date="2020-10" db="EMBL/GenBank/DDBJ databases">
        <authorList>
            <person name="Han B."/>
            <person name="Lu T."/>
            <person name="Zhao Q."/>
            <person name="Huang X."/>
            <person name="Zhao Y."/>
        </authorList>
    </citation>
    <scope>NUCLEOTIDE SEQUENCE</scope>
</reference>
<dbReference type="GO" id="GO:0005524">
    <property type="term" value="F:ATP binding"/>
    <property type="evidence" value="ECO:0007669"/>
    <property type="project" value="InterPro"/>
</dbReference>
<dbReference type="SUPFAM" id="SSF52058">
    <property type="entry name" value="L domain-like"/>
    <property type="match status" value="1"/>
</dbReference>
<evidence type="ECO:0000256" key="6">
    <source>
        <dbReference type="ARBA" id="ARBA00023136"/>
    </source>
</evidence>
<dbReference type="OrthoDB" id="4062651at2759"/>
<evidence type="ECO:0000256" key="3">
    <source>
        <dbReference type="ARBA" id="ARBA00022692"/>
    </source>
</evidence>
<proteinExistence type="predicted"/>
<feature type="chain" id="PRO_5032527106" description="Protein kinase domain-containing protein" evidence="8">
    <location>
        <begin position="26"/>
        <end position="639"/>
    </location>
</feature>
<dbReference type="GO" id="GO:0004672">
    <property type="term" value="F:protein kinase activity"/>
    <property type="evidence" value="ECO:0007669"/>
    <property type="project" value="InterPro"/>
</dbReference>
<evidence type="ECO:0000313" key="11">
    <source>
        <dbReference type="Proteomes" id="UP000604825"/>
    </source>
</evidence>
<feature type="region of interest" description="Disordered" evidence="7">
    <location>
        <begin position="384"/>
        <end position="414"/>
    </location>
</feature>
<dbReference type="Pfam" id="PF08263">
    <property type="entry name" value="LRRNT_2"/>
    <property type="match status" value="1"/>
</dbReference>
<dbReference type="PANTHER" id="PTHR48007">
    <property type="entry name" value="LEUCINE-RICH REPEAT RECEPTOR-LIKE PROTEIN KINASE PXC1"/>
    <property type="match status" value="1"/>
</dbReference>
<comment type="caution">
    <text evidence="10">The sequence shown here is derived from an EMBL/GenBank/DDBJ whole genome shotgun (WGS) entry which is preliminary data.</text>
</comment>
<feature type="compositionally biased region" description="Low complexity" evidence="7">
    <location>
        <begin position="606"/>
        <end position="626"/>
    </location>
</feature>
<evidence type="ECO:0000256" key="1">
    <source>
        <dbReference type="ARBA" id="ARBA00004370"/>
    </source>
</evidence>
<keyword evidence="4" id="KW-0677">Repeat</keyword>
<feature type="compositionally biased region" description="Gly residues" evidence="7">
    <location>
        <begin position="630"/>
        <end position="639"/>
    </location>
</feature>